<accession>A0AAD7MD43</accession>
<evidence type="ECO:0000313" key="1">
    <source>
        <dbReference type="EMBL" id="KAJ7711115.1"/>
    </source>
</evidence>
<sequence length="236" mass="26235">MHGSSVRDDAGEAELSQGTWRTGVLSHDVIAVRNVPRSAAEPRRTGRSWVTSPEVLGWTRMTGGSGNRWTIVNGTCSNEALKKALADLPPNTRPAILKVALATHCMLNGMRTTLKFSQEDIDQELHCIMPRLASPHCNPWFEEFKAEIKIRPNGWMAIPSATLFKKLGLTKYTLHKKPKTLVAAKKKGFSTPATDQDLYQFYCPTIAANAIDKLWLKARTDDELARVCHELGLMIP</sequence>
<dbReference type="AlphaFoldDB" id="A0AAD7MD43"/>
<reference evidence="1" key="1">
    <citation type="submission" date="2023-03" db="EMBL/GenBank/DDBJ databases">
        <title>Massive genome expansion in bonnet fungi (Mycena s.s.) driven by repeated elements and novel gene families across ecological guilds.</title>
        <authorList>
            <consortium name="Lawrence Berkeley National Laboratory"/>
            <person name="Harder C.B."/>
            <person name="Miyauchi S."/>
            <person name="Viragh M."/>
            <person name="Kuo A."/>
            <person name="Thoen E."/>
            <person name="Andreopoulos B."/>
            <person name="Lu D."/>
            <person name="Skrede I."/>
            <person name="Drula E."/>
            <person name="Henrissat B."/>
            <person name="Morin E."/>
            <person name="Kohler A."/>
            <person name="Barry K."/>
            <person name="LaButti K."/>
            <person name="Morin E."/>
            <person name="Salamov A."/>
            <person name="Lipzen A."/>
            <person name="Mereny Z."/>
            <person name="Hegedus B."/>
            <person name="Baldrian P."/>
            <person name="Stursova M."/>
            <person name="Weitz H."/>
            <person name="Taylor A."/>
            <person name="Grigoriev I.V."/>
            <person name="Nagy L.G."/>
            <person name="Martin F."/>
            <person name="Kauserud H."/>
        </authorList>
    </citation>
    <scope>NUCLEOTIDE SEQUENCE</scope>
    <source>
        <strain evidence="1">CBHHK182m</strain>
    </source>
</reference>
<name>A0AAD7MD43_9AGAR</name>
<organism evidence="1 2">
    <name type="scientific">Mycena metata</name>
    <dbReference type="NCBI Taxonomy" id="1033252"/>
    <lineage>
        <taxon>Eukaryota</taxon>
        <taxon>Fungi</taxon>
        <taxon>Dikarya</taxon>
        <taxon>Basidiomycota</taxon>
        <taxon>Agaricomycotina</taxon>
        <taxon>Agaricomycetes</taxon>
        <taxon>Agaricomycetidae</taxon>
        <taxon>Agaricales</taxon>
        <taxon>Marasmiineae</taxon>
        <taxon>Mycenaceae</taxon>
        <taxon>Mycena</taxon>
    </lineage>
</organism>
<proteinExistence type="predicted"/>
<gene>
    <name evidence="1" type="ORF">B0H16DRAFT_1820199</name>
</gene>
<evidence type="ECO:0000313" key="2">
    <source>
        <dbReference type="Proteomes" id="UP001215598"/>
    </source>
</evidence>
<dbReference type="Proteomes" id="UP001215598">
    <property type="component" value="Unassembled WGS sequence"/>
</dbReference>
<comment type="caution">
    <text evidence="1">The sequence shown here is derived from an EMBL/GenBank/DDBJ whole genome shotgun (WGS) entry which is preliminary data.</text>
</comment>
<keyword evidence="2" id="KW-1185">Reference proteome</keyword>
<dbReference type="EMBL" id="JARKIB010000404">
    <property type="protein sequence ID" value="KAJ7711115.1"/>
    <property type="molecule type" value="Genomic_DNA"/>
</dbReference>
<protein>
    <submittedName>
        <fullName evidence="1">Uncharacterized protein</fullName>
    </submittedName>
</protein>